<keyword evidence="2" id="KW-0732">Signal</keyword>
<gene>
    <name evidence="3" type="ORF">TRFO_26675</name>
</gene>
<keyword evidence="1" id="KW-0812">Transmembrane</keyword>
<evidence type="ECO:0000256" key="2">
    <source>
        <dbReference type="SAM" id="SignalP"/>
    </source>
</evidence>
<accession>A0A1J4K3I7</accession>
<dbReference type="EMBL" id="MLAK01000754">
    <property type="protein sequence ID" value="OHT05538.1"/>
    <property type="molecule type" value="Genomic_DNA"/>
</dbReference>
<keyword evidence="1" id="KW-1133">Transmembrane helix</keyword>
<dbReference type="GeneID" id="94839799"/>
<evidence type="ECO:0000313" key="4">
    <source>
        <dbReference type="Proteomes" id="UP000179807"/>
    </source>
</evidence>
<proteinExistence type="predicted"/>
<sequence length="289" mass="31700">MIGIFFLLARSVFSVECDETLTLSEGESQIYEKSLKKGKTICIQNSAVTKISVGMIGCSNCQIQAKYADDTGSEKLTGWHQEDGKITGFNNANLVMINALKDTDVSFGAISFPVDCTYKVISSRSKLNVGVDKEDCEDKDDDEDEKALCSETGRKCYFQASTVDVNFQVQFEGTGIAQLCQHANKDTQCKPNVQPLTNYKSTATNPLYLSWFGGKDSIKEMDIYMTAPKADPTTLFVSRFHNNNFMYIYGEKNNGLSTGAIIGIVIAAVVVVGVIIGVTVFCIIKKRNA</sequence>
<dbReference type="AlphaFoldDB" id="A0A1J4K3I7"/>
<dbReference type="RefSeq" id="XP_068358674.1">
    <property type="nucleotide sequence ID" value="XM_068505095.1"/>
</dbReference>
<dbReference type="Proteomes" id="UP000179807">
    <property type="component" value="Unassembled WGS sequence"/>
</dbReference>
<reference evidence="3" key="1">
    <citation type="submission" date="2016-10" db="EMBL/GenBank/DDBJ databases">
        <authorList>
            <person name="Benchimol M."/>
            <person name="Almeida L.G."/>
            <person name="Vasconcelos A.T."/>
            <person name="Perreira-Neves A."/>
            <person name="Rosa I.A."/>
            <person name="Tasca T."/>
            <person name="Bogo M.R."/>
            <person name="de Souza W."/>
        </authorList>
    </citation>
    <scope>NUCLEOTIDE SEQUENCE [LARGE SCALE GENOMIC DNA]</scope>
    <source>
        <strain evidence="3">K</strain>
    </source>
</reference>
<evidence type="ECO:0000313" key="3">
    <source>
        <dbReference type="EMBL" id="OHT05538.1"/>
    </source>
</evidence>
<feature type="transmembrane region" description="Helical" evidence="1">
    <location>
        <begin position="260"/>
        <end position="284"/>
    </location>
</feature>
<comment type="caution">
    <text evidence="3">The sequence shown here is derived from an EMBL/GenBank/DDBJ whole genome shotgun (WGS) entry which is preliminary data.</text>
</comment>
<keyword evidence="4" id="KW-1185">Reference proteome</keyword>
<feature type="signal peptide" evidence="2">
    <location>
        <begin position="1"/>
        <end position="17"/>
    </location>
</feature>
<name>A0A1J4K3I7_9EUKA</name>
<keyword evidence="1" id="KW-0472">Membrane</keyword>
<dbReference type="VEuPathDB" id="TrichDB:TRFO_26675"/>
<organism evidence="3 4">
    <name type="scientific">Tritrichomonas foetus</name>
    <dbReference type="NCBI Taxonomy" id="1144522"/>
    <lineage>
        <taxon>Eukaryota</taxon>
        <taxon>Metamonada</taxon>
        <taxon>Parabasalia</taxon>
        <taxon>Tritrichomonadida</taxon>
        <taxon>Tritrichomonadidae</taxon>
        <taxon>Tritrichomonas</taxon>
    </lineage>
</organism>
<feature type="chain" id="PRO_5012904708" evidence="2">
    <location>
        <begin position="18"/>
        <end position="289"/>
    </location>
</feature>
<protein>
    <submittedName>
        <fullName evidence="3">Uncharacterized protein</fullName>
    </submittedName>
</protein>
<evidence type="ECO:0000256" key="1">
    <source>
        <dbReference type="SAM" id="Phobius"/>
    </source>
</evidence>